<feature type="active site" evidence="5 6">
    <location>
        <position position="220"/>
    </location>
</feature>
<dbReference type="CDD" id="cd07133">
    <property type="entry name" value="ALDH_CALDH_CalB"/>
    <property type="match status" value="1"/>
</dbReference>
<dbReference type="Pfam" id="PF00171">
    <property type="entry name" value="Aldedh"/>
    <property type="match status" value="1"/>
</dbReference>
<dbReference type="InterPro" id="IPR015590">
    <property type="entry name" value="Aldehyde_DH_dom"/>
</dbReference>
<evidence type="ECO:0000313" key="10">
    <source>
        <dbReference type="Proteomes" id="UP000229757"/>
    </source>
</evidence>
<keyword evidence="3" id="KW-0520">NAD</keyword>
<name>A0A2K8KL08_9GAMM</name>
<dbReference type="SUPFAM" id="SSF53720">
    <property type="entry name" value="ALDH-like"/>
    <property type="match status" value="1"/>
</dbReference>
<dbReference type="InterPro" id="IPR016163">
    <property type="entry name" value="Ald_DH_C"/>
</dbReference>
<dbReference type="PROSITE" id="PS00687">
    <property type="entry name" value="ALDEHYDE_DEHYDR_GLU"/>
    <property type="match status" value="1"/>
</dbReference>
<reference evidence="9 10" key="1">
    <citation type="journal article" date="2017" name="Environ. Microbiol.">
        <title>Genomic and physiological analyses of 'Reinekea forsetii' reveal a versatile opportunistic lifestyle during spring algae blooms.</title>
        <authorList>
            <person name="Avci B."/>
            <person name="Hahnke R.L."/>
            <person name="Chafee M."/>
            <person name="Fischer T."/>
            <person name="Gruber-Vodicka H."/>
            <person name="Tegetmeyer H.E."/>
            <person name="Harder J."/>
            <person name="Fuchs B.M."/>
            <person name="Amann R.I."/>
            <person name="Teeling H."/>
        </authorList>
    </citation>
    <scope>NUCLEOTIDE SEQUENCE [LARGE SCALE GENOMIC DNA]</scope>
    <source>
        <strain evidence="9 10">Hel1_31_D35</strain>
    </source>
</reference>
<organism evidence="9 10">
    <name type="scientific">Reinekea forsetii</name>
    <dbReference type="NCBI Taxonomy" id="1336806"/>
    <lineage>
        <taxon>Bacteria</taxon>
        <taxon>Pseudomonadati</taxon>
        <taxon>Pseudomonadota</taxon>
        <taxon>Gammaproteobacteria</taxon>
        <taxon>Oceanospirillales</taxon>
        <taxon>Saccharospirillaceae</taxon>
        <taxon>Reinekea</taxon>
    </lineage>
</organism>
<keyword evidence="10" id="KW-1185">Reference proteome</keyword>
<keyword evidence="2 4" id="KW-0560">Oxidoreductase</keyword>
<dbReference type="PANTHER" id="PTHR43570:SF20">
    <property type="entry name" value="ALDEHYDE DEHYDROGENASE ALDX-RELATED"/>
    <property type="match status" value="1"/>
</dbReference>
<dbReference type="PIRSF" id="PIRSF036492">
    <property type="entry name" value="ALDH"/>
    <property type="match status" value="1"/>
</dbReference>
<dbReference type="InterPro" id="IPR016161">
    <property type="entry name" value="Ald_DH/histidinol_DH"/>
</dbReference>
<dbReference type="GO" id="GO:0006081">
    <property type="term" value="P:aldehyde metabolic process"/>
    <property type="evidence" value="ECO:0007669"/>
    <property type="project" value="InterPro"/>
</dbReference>
<evidence type="ECO:0000256" key="1">
    <source>
        <dbReference type="ARBA" id="ARBA00009986"/>
    </source>
</evidence>
<dbReference type="FunFam" id="3.40.605.10:FF:000004">
    <property type="entry name" value="Aldehyde dehydrogenase"/>
    <property type="match status" value="1"/>
</dbReference>
<evidence type="ECO:0000256" key="5">
    <source>
        <dbReference type="PIRSR" id="PIRSR036492-1"/>
    </source>
</evidence>
<sequence>MTETVNPDLNSTLLEHFNKQRRAYRAAPYADSVERRRRLALLKQLLVDNQTELCAAIDRDFNGRSVVETQIAEFLPTIMAIDDASRHLKAWMRAQRKWLPLLFQPASAEILPQPLGVIGIIAPWNYPLLLTLGPLIGALAAGNHVLIKPSELSPEFGRLLAKLIDQYFDAGLVTVVNGDVALAQSFSALPFQHLVFTGSVGVGRAVMRAASDNLTPVTLELGGKSPVVIDRSMPVREAAERLVFAKCLNAGQTCVAPDYILCPDDQVSDFVQHFLSEAKRQYGDITQNDDYTAIINQAQRKRLIAYVDEAKAAGALVFVAGPSDELDYYGNKLPPILLTNVPEGSRLLEEEVFGPLLPIVKYHSLDEALNYINDRPRPLALYVFGYEQQLRPLFSRKTHSGALMFNEAVIHVGMPNLPFGGVGNSGMGHYHGRYGFETFSKLKPIIAKQRLSSLKLLYPPYKPWLVKLILRVFGR</sequence>
<accession>A0A2K8KL08</accession>
<dbReference type="KEGG" id="rfo:REIFOR_00461"/>
<dbReference type="Proteomes" id="UP000229757">
    <property type="component" value="Chromosome"/>
</dbReference>
<feature type="active site" evidence="5">
    <location>
        <position position="254"/>
    </location>
</feature>
<dbReference type="InterPro" id="IPR016162">
    <property type="entry name" value="Ald_DH_N"/>
</dbReference>
<gene>
    <name evidence="9" type="ORF">REIFOR_00461</name>
</gene>
<evidence type="ECO:0000259" key="8">
    <source>
        <dbReference type="Pfam" id="PF00171"/>
    </source>
</evidence>
<proteinExistence type="inferred from homology"/>
<evidence type="ECO:0000313" key="9">
    <source>
        <dbReference type="EMBL" id="ATX75633.1"/>
    </source>
</evidence>
<dbReference type="RefSeq" id="WP_100256025.1">
    <property type="nucleotide sequence ID" value="NZ_CP011797.1"/>
</dbReference>
<dbReference type="GO" id="GO:0004029">
    <property type="term" value="F:aldehyde dehydrogenase (NAD+) activity"/>
    <property type="evidence" value="ECO:0007669"/>
    <property type="project" value="TreeGrafter"/>
</dbReference>
<comment type="similarity">
    <text evidence="1 4 7">Belongs to the aldehyde dehydrogenase family.</text>
</comment>
<dbReference type="InterPro" id="IPR029510">
    <property type="entry name" value="Ald_DH_CS_GLU"/>
</dbReference>
<dbReference type="Gene3D" id="3.40.605.10">
    <property type="entry name" value="Aldehyde Dehydrogenase, Chain A, domain 1"/>
    <property type="match status" value="1"/>
</dbReference>
<dbReference type="EMBL" id="CP011797">
    <property type="protein sequence ID" value="ATX75633.1"/>
    <property type="molecule type" value="Genomic_DNA"/>
</dbReference>
<evidence type="ECO:0000256" key="3">
    <source>
        <dbReference type="ARBA" id="ARBA00023027"/>
    </source>
</evidence>
<dbReference type="GO" id="GO:0005737">
    <property type="term" value="C:cytoplasm"/>
    <property type="evidence" value="ECO:0007669"/>
    <property type="project" value="TreeGrafter"/>
</dbReference>
<evidence type="ECO:0000256" key="4">
    <source>
        <dbReference type="PIRNR" id="PIRNR036492"/>
    </source>
</evidence>
<feature type="domain" description="Aldehyde dehydrogenase" evidence="8">
    <location>
        <begin position="22"/>
        <end position="443"/>
    </location>
</feature>
<dbReference type="OrthoDB" id="9812625at2"/>
<protein>
    <recommendedName>
        <fullName evidence="4">Aldehyde dehydrogenase</fullName>
    </recommendedName>
</protein>
<dbReference type="AlphaFoldDB" id="A0A2K8KL08"/>
<dbReference type="PANTHER" id="PTHR43570">
    <property type="entry name" value="ALDEHYDE DEHYDROGENASE"/>
    <property type="match status" value="1"/>
</dbReference>
<dbReference type="InterPro" id="IPR012394">
    <property type="entry name" value="Aldehyde_DH_NAD(P)"/>
</dbReference>
<evidence type="ECO:0000256" key="2">
    <source>
        <dbReference type="ARBA" id="ARBA00023002"/>
    </source>
</evidence>
<evidence type="ECO:0000256" key="6">
    <source>
        <dbReference type="PROSITE-ProRule" id="PRU10007"/>
    </source>
</evidence>
<dbReference type="Gene3D" id="3.40.309.10">
    <property type="entry name" value="Aldehyde Dehydrogenase, Chain A, domain 2"/>
    <property type="match status" value="1"/>
</dbReference>
<evidence type="ECO:0000256" key="7">
    <source>
        <dbReference type="RuleBase" id="RU003345"/>
    </source>
</evidence>